<accession>A0A6M9Q4M0</accession>
<gene>
    <name evidence="1" type="ORF">DCO17_07950</name>
</gene>
<dbReference type="Proteomes" id="UP000503312">
    <property type="component" value="Chromosome"/>
</dbReference>
<dbReference type="KEGG" id="ptrp:DCO17_07950"/>
<dbReference type="AlphaFoldDB" id="A0A6M9Q4M0"/>
<protein>
    <submittedName>
        <fullName evidence="1">Uncharacterized protein</fullName>
    </submittedName>
</protein>
<reference evidence="1 2" key="1">
    <citation type="submission" date="2018-04" db="EMBL/GenBank/DDBJ databases">
        <title>Polynucleobacter sp. UH21B genome.</title>
        <authorList>
            <person name="Hahn M.W."/>
        </authorList>
    </citation>
    <scope>NUCLEOTIDE SEQUENCE [LARGE SCALE GENOMIC DNA]</scope>
    <source>
        <strain evidence="1 2">MWH-UH21B</strain>
    </source>
</reference>
<evidence type="ECO:0000313" key="1">
    <source>
        <dbReference type="EMBL" id="QKM65176.1"/>
    </source>
</evidence>
<keyword evidence="2" id="KW-1185">Reference proteome</keyword>
<organism evidence="1 2">
    <name type="scientific">Polynucleobacter tropicus</name>
    <dbReference type="NCBI Taxonomy" id="1743174"/>
    <lineage>
        <taxon>Bacteria</taxon>
        <taxon>Pseudomonadati</taxon>
        <taxon>Pseudomonadota</taxon>
        <taxon>Betaproteobacteria</taxon>
        <taxon>Burkholderiales</taxon>
        <taxon>Burkholderiaceae</taxon>
        <taxon>Polynucleobacter</taxon>
    </lineage>
</organism>
<name>A0A6M9Q4M0_9BURK</name>
<evidence type="ECO:0000313" key="2">
    <source>
        <dbReference type="Proteomes" id="UP000503312"/>
    </source>
</evidence>
<proteinExistence type="predicted"/>
<dbReference type="EMBL" id="CP028942">
    <property type="protein sequence ID" value="QKM65176.1"/>
    <property type="molecule type" value="Genomic_DNA"/>
</dbReference>
<dbReference type="RefSeq" id="WP_217425413.1">
    <property type="nucleotide sequence ID" value="NZ_CP028942.1"/>
</dbReference>
<sequence>MIDMQFKLRNVIVCISLALIASPEIHAQVDVKKLESHLIGRWVVDAQNMCVNPKFSGAGIFYYYDKTGKLINELRLPGNGQIQVVRRSVFKNIEVFDQSNLVYKTTAQSENLQNKSNYLTVSLIQLSEDLRTMHLLDQSMDGVFNIRDSVVLATRQKQSPFFKCE</sequence>